<dbReference type="Proteomes" id="UP000232638">
    <property type="component" value="Chromosome"/>
</dbReference>
<accession>A0A2K8UB24</accession>
<evidence type="ECO:0000313" key="2">
    <source>
        <dbReference type="Proteomes" id="UP000232638"/>
    </source>
</evidence>
<dbReference type="RefSeq" id="WP_100920481.1">
    <property type="nucleotide sequence ID" value="NZ_CP020370.1"/>
</dbReference>
<evidence type="ECO:0000313" key="1">
    <source>
        <dbReference type="EMBL" id="AUB82772.1"/>
    </source>
</evidence>
<dbReference type="Pfam" id="PF11848">
    <property type="entry name" value="DUF3368"/>
    <property type="match status" value="1"/>
</dbReference>
<reference evidence="1 2" key="1">
    <citation type="submission" date="2017-03" db="EMBL/GenBank/DDBJ databases">
        <title>Complete genome sequence of Candidatus 'Thiodictyon syntrophicum' sp. nov. strain Cad16T, a photolithoautotroph purple sulfur bacterium isolated from an alpine meromictic lake.</title>
        <authorList>
            <person name="Luedin S.M."/>
            <person name="Pothier J.F."/>
            <person name="Danza F."/>
            <person name="Storelli N."/>
            <person name="Wittwer M."/>
            <person name="Tonolla M."/>
        </authorList>
    </citation>
    <scope>NUCLEOTIDE SEQUENCE [LARGE SCALE GENOMIC DNA]</scope>
    <source>
        <strain evidence="1 2">Cad16T</strain>
    </source>
</reference>
<evidence type="ECO:0008006" key="3">
    <source>
        <dbReference type="Google" id="ProtNLM"/>
    </source>
</evidence>
<keyword evidence="2" id="KW-1185">Reference proteome</keyword>
<sequence length="166" mass="17904">MPEVIADTSPIQYLFQLDLLDLLPCLYGGILLPPAVRDALERGRALGVHLPTVADLPWIRIVEPQTRVLLPLASGLGAGEIQVMALAKETAGHLALLDDRRARRFADLLGVVYTGTLGVLLKAKRARMLDDLAPICDTLEDRGFRLSPAARRALLSLAGEPESPGP</sequence>
<organism evidence="1 2">
    <name type="scientific">Candidatus Thiodictyon syntrophicum</name>
    <dbReference type="NCBI Taxonomy" id="1166950"/>
    <lineage>
        <taxon>Bacteria</taxon>
        <taxon>Pseudomonadati</taxon>
        <taxon>Pseudomonadota</taxon>
        <taxon>Gammaproteobacteria</taxon>
        <taxon>Chromatiales</taxon>
        <taxon>Chromatiaceae</taxon>
        <taxon>Thiodictyon</taxon>
    </lineage>
</organism>
<dbReference type="AlphaFoldDB" id="A0A2K8UB24"/>
<name>A0A2K8UB24_9GAMM</name>
<dbReference type="PANTHER" id="PTHR39550:SF1">
    <property type="entry name" value="SLL0658 PROTEIN"/>
    <property type="match status" value="1"/>
</dbReference>
<gene>
    <name evidence="1" type="ORF">THSYN_18720</name>
</gene>
<dbReference type="OrthoDB" id="5567844at2"/>
<dbReference type="EMBL" id="CP020370">
    <property type="protein sequence ID" value="AUB82772.1"/>
    <property type="molecule type" value="Genomic_DNA"/>
</dbReference>
<dbReference type="InterPro" id="IPR021799">
    <property type="entry name" value="PIN-like_prokaryotic"/>
</dbReference>
<protein>
    <recommendedName>
        <fullName evidence="3">DUF3368 domain-containing protein</fullName>
    </recommendedName>
</protein>
<proteinExistence type="predicted"/>
<dbReference type="PANTHER" id="PTHR39550">
    <property type="entry name" value="SLL0658 PROTEIN"/>
    <property type="match status" value="1"/>
</dbReference>
<dbReference type="KEGG" id="tsy:THSYN_18720"/>